<dbReference type="InterPro" id="IPR011546">
    <property type="entry name" value="Pept_M41_FtsH_extracell"/>
</dbReference>
<keyword evidence="8 10" id="KW-0067">ATP-binding</keyword>
<dbReference type="InterPro" id="IPR005936">
    <property type="entry name" value="FtsH"/>
</dbReference>
<comment type="subcellular location">
    <subcellularLocation>
        <location evidence="10">Cell membrane</location>
        <topology evidence="10">Multi-pass membrane protein</topology>
        <orientation evidence="10">Cytoplasmic side</orientation>
    </subcellularLocation>
</comment>
<dbReference type="InterPro" id="IPR041569">
    <property type="entry name" value="AAA_lid_3"/>
</dbReference>
<dbReference type="SUPFAM" id="SSF140990">
    <property type="entry name" value="FtsH protease domain-like"/>
    <property type="match status" value="1"/>
</dbReference>
<dbReference type="Gene3D" id="1.10.8.60">
    <property type="match status" value="1"/>
</dbReference>
<evidence type="ECO:0000256" key="3">
    <source>
        <dbReference type="ARBA" id="ARBA00022670"/>
    </source>
</evidence>
<evidence type="ECO:0000313" key="13">
    <source>
        <dbReference type="EMBL" id="GGJ31006.1"/>
    </source>
</evidence>
<evidence type="ECO:0000256" key="5">
    <source>
        <dbReference type="ARBA" id="ARBA00022741"/>
    </source>
</evidence>
<dbReference type="InterPro" id="IPR003960">
    <property type="entry name" value="ATPase_AAA_CS"/>
</dbReference>
<feature type="active site" evidence="10">
    <location>
        <position position="431"/>
    </location>
</feature>
<dbReference type="PROSITE" id="PS00674">
    <property type="entry name" value="AAA"/>
    <property type="match status" value="1"/>
</dbReference>
<organism evidence="13 14">
    <name type="scientific">Deinococcus roseus</name>
    <dbReference type="NCBI Taxonomy" id="392414"/>
    <lineage>
        <taxon>Bacteria</taxon>
        <taxon>Thermotogati</taxon>
        <taxon>Deinococcota</taxon>
        <taxon>Deinococci</taxon>
        <taxon>Deinococcales</taxon>
        <taxon>Deinococcaceae</taxon>
        <taxon>Deinococcus</taxon>
    </lineage>
</organism>
<keyword evidence="10" id="KW-0472">Membrane</keyword>
<dbReference type="RefSeq" id="WP_189002188.1">
    <property type="nucleotide sequence ID" value="NZ_BMOD01000004.1"/>
</dbReference>
<dbReference type="NCBIfam" id="TIGR01241">
    <property type="entry name" value="FtsH_fam"/>
    <property type="match status" value="1"/>
</dbReference>
<dbReference type="Gene3D" id="3.40.50.300">
    <property type="entry name" value="P-loop containing nucleotide triphosphate hydrolases"/>
    <property type="match status" value="1"/>
</dbReference>
<dbReference type="InterPro" id="IPR050928">
    <property type="entry name" value="ATP-dep_Zn_Metalloprotease"/>
</dbReference>
<feature type="domain" description="AAA+ ATPase" evidence="12">
    <location>
        <begin position="200"/>
        <end position="339"/>
    </location>
</feature>
<dbReference type="Pfam" id="PF00004">
    <property type="entry name" value="AAA"/>
    <property type="match status" value="1"/>
</dbReference>
<dbReference type="GO" id="GO:0008237">
    <property type="term" value="F:metallopeptidase activity"/>
    <property type="evidence" value="ECO:0007669"/>
    <property type="project" value="UniProtKB-KW"/>
</dbReference>
<evidence type="ECO:0000256" key="9">
    <source>
        <dbReference type="ARBA" id="ARBA00023049"/>
    </source>
</evidence>
<dbReference type="EMBL" id="BMOD01000004">
    <property type="protein sequence ID" value="GGJ31006.1"/>
    <property type="molecule type" value="Genomic_DNA"/>
</dbReference>
<protein>
    <recommendedName>
        <fullName evidence="10">ATP-dependent zinc metalloprotease FtsH</fullName>
        <ecNumber evidence="10">3.4.24.-</ecNumber>
    </recommendedName>
</protein>
<feature type="binding site" evidence="10">
    <location>
        <position position="430"/>
    </location>
    <ligand>
        <name>Zn(2+)</name>
        <dbReference type="ChEBI" id="CHEBI:29105"/>
        <note>catalytic</note>
    </ligand>
</feature>
<evidence type="ECO:0000313" key="14">
    <source>
        <dbReference type="Proteomes" id="UP000632222"/>
    </source>
</evidence>
<evidence type="ECO:0000256" key="4">
    <source>
        <dbReference type="ARBA" id="ARBA00022723"/>
    </source>
</evidence>
<dbReference type="InterPro" id="IPR000642">
    <property type="entry name" value="Peptidase_M41"/>
</dbReference>
<dbReference type="InterPro" id="IPR037219">
    <property type="entry name" value="Peptidase_M41-like"/>
</dbReference>
<reference evidence="14" key="1">
    <citation type="journal article" date="2019" name="Int. J. Syst. Evol. Microbiol.">
        <title>The Global Catalogue of Microorganisms (GCM) 10K type strain sequencing project: providing services to taxonomists for standard genome sequencing and annotation.</title>
        <authorList>
            <consortium name="The Broad Institute Genomics Platform"/>
            <consortium name="The Broad Institute Genome Sequencing Center for Infectious Disease"/>
            <person name="Wu L."/>
            <person name="Ma J."/>
        </authorList>
    </citation>
    <scope>NUCLEOTIDE SEQUENCE [LARGE SCALE GENOMIC DNA]</scope>
    <source>
        <strain evidence="14">JCM 14370</strain>
    </source>
</reference>
<comment type="caution">
    <text evidence="13">The sequence shown here is derived from an EMBL/GenBank/DDBJ whole genome shotgun (WGS) entry which is preliminary data.</text>
</comment>
<proteinExistence type="inferred from homology"/>
<dbReference type="Gene3D" id="3.30.720.210">
    <property type="match status" value="1"/>
</dbReference>
<feature type="binding site" evidence="10">
    <location>
        <position position="434"/>
    </location>
    <ligand>
        <name>Zn(2+)</name>
        <dbReference type="ChEBI" id="CHEBI:29105"/>
        <note>catalytic</note>
    </ligand>
</feature>
<keyword evidence="9 10" id="KW-0482">Metalloprotease</keyword>
<keyword evidence="10" id="KW-1133">Transmembrane helix</keyword>
<dbReference type="Pfam" id="PF17862">
    <property type="entry name" value="AAA_lid_3"/>
    <property type="match status" value="1"/>
</dbReference>
<keyword evidence="5 10" id="KW-0547">Nucleotide-binding</keyword>
<evidence type="ECO:0000256" key="7">
    <source>
        <dbReference type="ARBA" id="ARBA00022833"/>
    </source>
</evidence>
<evidence type="ECO:0000259" key="12">
    <source>
        <dbReference type="SMART" id="SM00382"/>
    </source>
</evidence>
<comment type="cofactor">
    <cofactor evidence="10">
        <name>Zn(2+)</name>
        <dbReference type="ChEBI" id="CHEBI:29105"/>
    </cofactor>
    <text evidence="10">Binds 1 zinc ion per subunit.</text>
</comment>
<keyword evidence="10" id="KW-0812">Transmembrane</keyword>
<dbReference type="Gene3D" id="1.20.58.760">
    <property type="entry name" value="Peptidase M41"/>
    <property type="match status" value="1"/>
</dbReference>
<comment type="similarity">
    <text evidence="11">Belongs to the AAA ATPase family.</text>
</comment>
<keyword evidence="6 10" id="KW-0378">Hydrolase</keyword>
<dbReference type="Pfam" id="PF06480">
    <property type="entry name" value="FtsH_ext"/>
    <property type="match status" value="1"/>
</dbReference>
<gene>
    <name evidence="10 13" type="primary">ftsH</name>
    <name evidence="13" type="ORF">GCM10008938_16350</name>
</gene>
<dbReference type="Proteomes" id="UP000632222">
    <property type="component" value="Unassembled WGS sequence"/>
</dbReference>
<evidence type="ECO:0000256" key="1">
    <source>
        <dbReference type="ARBA" id="ARBA00010044"/>
    </source>
</evidence>
<accession>A0ABQ2CXR5</accession>
<name>A0ABQ2CXR5_9DEIO</name>
<feature type="transmembrane region" description="Helical" evidence="10">
    <location>
        <begin position="115"/>
        <end position="136"/>
    </location>
</feature>
<comment type="function">
    <text evidence="10">Acts as a processive, ATP-dependent zinc metallopeptidase for both cytoplasmic and membrane proteins. Plays a role in the quality control of integral membrane proteins.</text>
</comment>
<dbReference type="SUPFAM" id="SSF52540">
    <property type="entry name" value="P-loop containing nucleoside triphosphate hydrolases"/>
    <property type="match status" value="1"/>
</dbReference>
<evidence type="ECO:0000256" key="8">
    <source>
        <dbReference type="ARBA" id="ARBA00022840"/>
    </source>
</evidence>
<keyword evidence="14" id="KW-1185">Reference proteome</keyword>
<dbReference type="SMART" id="SM00382">
    <property type="entry name" value="AAA"/>
    <property type="match status" value="1"/>
</dbReference>
<dbReference type="Pfam" id="PF01434">
    <property type="entry name" value="Peptidase_M41"/>
    <property type="match status" value="1"/>
</dbReference>
<sequence length="620" mass="68227">MIRIQPWFLVLIVLIALAVITGSNGVSRTSEVSYTTFTQLVKDQKVESVEIDGSASTAYVKLIAPEDVATVNGQDKSISVFRVNLVSDASIPDSTLIPDLKEAGVQVHRQLPNQWWGLLLSFGPVLLLVALFYFVFMRAQGGQSQVFQFGQSRAKRYGKENKVPTKFSDVAGHEEAKRELVEVVDFLKNPTKYHQIGAEIPKGVLLVGPPGTGKTLLARAVAGEADVPFFTVSASEFMEMFVGVGASRVRTLFDEARKGAPAIIFIDEIDSIGRKRGAGIGGGHDEREQTLNQILSEMDGFDKTSSVIVLGATNRPDILDPALLRPGRFDRQVTIDLPNLKEREAILKVHMRNKPIAEDVSLDELSRATSYFSGADLKNLVNEAALEAGRVNKTRIEMHDFYRALDKITLGLENSSLTITEEERKAIAYHEAGHAVAAAVLPGTDRLQKVSIIPRGRALGAAFYLPEERAMVSQEKLENQLVYTLGGRAAEEIFIGQISTGASNDFKQAMTVAKRMVLEWGMGENFRNMAFGSDSGPVFLGEDIAHRKDFSDHTARLVDEDVKRILDNAYERAKSVLREYAGAMHEVSRLLLETEMITGDTVREAIKRNGLSKEAYPSIS</sequence>
<comment type="similarity">
    <text evidence="10">In the central section; belongs to the AAA ATPase family.</text>
</comment>
<comment type="caution">
    <text evidence="10">Lacks conserved residue(s) required for the propagation of feature annotation.</text>
</comment>
<dbReference type="EC" id="3.4.24.-" evidence="10"/>
<evidence type="ECO:0000256" key="2">
    <source>
        <dbReference type="ARBA" id="ARBA00022519"/>
    </source>
</evidence>
<keyword evidence="7 10" id="KW-0862">Zinc</keyword>
<comment type="subunit">
    <text evidence="10">Homohexamer.</text>
</comment>
<feature type="binding site" evidence="10">
    <location>
        <position position="505"/>
    </location>
    <ligand>
        <name>Zn(2+)</name>
        <dbReference type="ChEBI" id="CHEBI:29105"/>
        <note>catalytic</note>
    </ligand>
</feature>
<dbReference type="InterPro" id="IPR003593">
    <property type="entry name" value="AAA+_ATPase"/>
</dbReference>
<dbReference type="InterPro" id="IPR027417">
    <property type="entry name" value="P-loop_NTPase"/>
</dbReference>
<dbReference type="HAMAP" id="MF_01458">
    <property type="entry name" value="FtsH"/>
    <property type="match status" value="1"/>
</dbReference>
<comment type="similarity">
    <text evidence="1 10">In the C-terminal section; belongs to the peptidase M41 family.</text>
</comment>
<feature type="binding site" evidence="10">
    <location>
        <begin position="208"/>
        <end position="215"/>
    </location>
    <ligand>
        <name>ATP</name>
        <dbReference type="ChEBI" id="CHEBI:30616"/>
    </ligand>
</feature>
<dbReference type="CDD" id="cd19501">
    <property type="entry name" value="RecA-like_FtsH"/>
    <property type="match status" value="1"/>
</dbReference>
<keyword evidence="3 10" id="KW-0645">Protease</keyword>
<evidence type="ECO:0000256" key="11">
    <source>
        <dbReference type="RuleBase" id="RU003651"/>
    </source>
</evidence>
<dbReference type="PANTHER" id="PTHR43655:SF2">
    <property type="entry name" value="AFG3 LIKE MATRIX AAA PEPTIDASE SUBUNIT 2, ISOFORM A"/>
    <property type="match status" value="1"/>
</dbReference>
<dbReference type="PANTHER" id="PTHR43655">
    <property type="entry name" value="ATP-DEPENDENT PROTEASE"/>
    <property type="match status" value="1"/>
</dbReference>
<keyword evidence="2" id="KW-0997">Cell inner membrane</keyword>
<keyword evidence="10" id="KW-1003">Cell membrane</keyword>
<evidence type="ECO:0000256" key="6">
    <source>
        <dbReference type="ARBA" id="ARBA00022801"/>
    </source>
</evidence>
<keyword evidence="4 10" id="KW-0479">Metal-binding</keyword>
<evidence type="ECO:0000256" key="10">
    <source>
        <dbReference type="HAMAP-Rule" id="MF_01458"/>
    </source>
</evidence>
<dbReference type="InterPro" id="IPR003959">
    <property type="entry name" value="ATPase_AAA_core"/>
</dbReference>